<organism evidence="4 5">
    <name type="scientific">Pseudarthrobacter chlorophenolicus (strain ATCC 700700 / DSM 12829 / CIP 107037 / JCM 12360 / KCTC 9906 / NCIMB 13794 / A6)</name>
    <name type="common">Arthrobacter chlorophenolicus</name>
    <dbReference type="NCBI Taxonomy" id="452863"/>
    <lineage>
        <taxon>Bacteria</taxon>
        <taxon>Bacillati</taxon>
        <taxon>Actinomycetota</taxon>
        <taxon>Actinomycetes</taxon>
        <taxon>Micrococcales</taxon>
        <taxon>Micrococcaceae</taxon>
        <taxon>Pseudarthrobacter</taxon>
    </lineage>
</organism>
<evidence type="ECO:0000259" key="3">
    <source>
        <dbReference type="PROSITE" id="PS50911"/>
    </source>
</evidence>
<evidence type="ECO:0000256" key="2">
    <source>
        <dbReference type="SAM" id="Phobius"/>
    </source>
</evidence>
<feature type="region of interest" description="Disordered" evidence="1">
    <location>
        <begin position="1"/>
        <end position="37"/>
    </location>
</feature>
<keyword evidence="5" id="KW-1185">Reference proteome</keyword>
<keyword evidence="2" id="KW-0812">Transmembrane</keyword>
<sequence length="635" mass="65810">MFQDMSINPPESGPALPDGAGTSPSATPGGAPDALGQAKADAGTVAANIAQGAVTGGATGAALGAVKGAVKTKTGRRVIAAAIAAPILTIALLAQVVFGAAQSNTAVPAGHAVVAETAALKSFGDKPADLKRVRDAASQTGVRWEILAAIQQTAKSRAAGGKGPFGLDIDKTAGEISDADAEDFDKAALYLGRKLAKANQGTVDALPNPALDAGYMDSRGAKGENVLKASDLEESKQARDELKKQYVAAIATLPLSGNPGAADAVFTRASNWAIGAADKCGSSTVTVGEPSSADLNAKKKEYAQAIIDQVAAKGMPEKAAIIALATALQESGLQMYWNSSVPGSKELSFGGPEGGFDLGAGRKSYSVGLFQQQVNGAEFSWGTVEDAMSPSKSADMFLERLMTISGWQDLPVTVAAQKVQISAFPSAYADDETAAKKLVDELKPTKGSYGTTTTKEPGLDASVPAAQSSCQSGGIGGVGTGVAGQGDDYPYRDPVGVFTDEADPWSLYKRQCVSFVAWRLNVQMGWKEGQEYPFTPAKIGVGLFGNAVQWKDTVGSKYKMDTTPKVGSVAWWTANWSSPTNITGDAGHVAIVSAVYPDKGTIDIEEYNFEPLAYDKRNIPIKDVTGFIHVADIEK</sequence>
<reference evidence="4" key="1">
    <citation type="submission" date="2009-01" db="EMBL/GenBank/DDBJ databases">
        <title>Complete sequence of plasmid1 of Arthrobacter chlorophenolicus A6.</title>
        <authorList>
            <consortium name="US DOE Joint Genome Institute"/>
            <person name="Lucas S."/>
            <person name="Copeland A."/>
            <person name="Lapidus A."/>
            <person name="Glavina del Rio T."/>
            <person name="Tice H."/>
            <person name="Bruce D."/>
            <person name="Goodwin L."/>
            <person name="Pitluck S."/>
            <person name="Goltsman E."/>
            <person name="Clum A."/>
            <person name="Larimer F."/>
            <person name="Land M."/>
            <person name="Hauser L."/>
            <person name="Kyrpides N."/>
            <person name="Mikhailova N."/>
            <person name="Jansson J."/>
            <person name="Richardson P."/>
        </authorList>
    </citation>
    <scope>NUCLEOTIDE SEQUENCE [LARGE SCALE GENOMIC DNA]</scope>
    <source>
        <strain evidence="4">A6</strain>
        <plasmid evidence="4">pACHL01</plasmid>
    </source>
</reference>
<geneLocation type="plasmid" evidence="4 5">
    <name>pACHL01</name>
</geneLocation>
<dbReference type="KEGG" id="ach:Achl_4426"/>
<name>B8HIY0_PSECP</name>
<dbReference type="SUPFAM" id="SSF54001">
    <property type="entry name" value="Cysteine proteinases"/>
    <property type="match status" value="1"/>
</dbReference>
<evidence type="ECO:0000313" key="4">
    <source>
        <dbReference type="EMBL" id="ACL42377.1"/>
    </source>
</evidence>
<dbReference type="InterPro" id="IPR038765">
    <property type="entry name" value="Papain-like_cys_pep_sf"/>
</dbReference>
<dbReference type="Proteomes" id="UP000002505">
    <property type="component" value="Plasmid pACHL01"/>
</dbReference>
<feature type="transmembrane region" description="Helical" evidence="2">
    <location>
        <begin position="78"/>
        <end position="98"/>
    </location>
</feature>
<protein>
    <submittedName>
        <fullName evidence="4">CHAP domain containing protein</fullName>
    </submittedName>
</protein>
<proteinExistence type="predicted"/>
<dbReference type="InterPro" id="IPR007921">
    <property type="entry name" value="CHAP_dom"/>
</dbReference>
<keyword evidence="2" id="KW-1133">Transmembrane helix</keyword>
<evidence type="ECO:0000256" key="1">
    <source>
        <dbReference type="SAM" id="MobiDB-lite"/>
    </source>
</evidence>
<feature type="domain" description="Peptidase C51" evidence="3">
    <location>
        <begin position="487"/>
        <end position="629"/>
    </location>
</feature>
<evidence type="ECO:0000313" key="5">
    <source>
        <dbReference type="Proteomes" id="UP000002505"/>
    </source>
</evidence>
<keyword evidence="2" id="KW-0472">Membrane</keyword>
<dbReference type="EMBL" id="CP001342">
    <property type="protein sequence ID" value="ACL42377.1"/>
    <property type="molecule type" value="Genomic_DNA"/>
</dbReference>
<accession>B8HIY0</accession>
<dbReference type="Gene3D" id="3.90.1720.10">
    <property type="entry name" value="endopeptidase domain like (from Nostoc punctiforme)"/>
    <property type="match status" value="1"/>
</dbReference>
<dbReference type="PROSITE" id="PS50911">
    <property type="entry name" value="CHAP"/>
    <property type="match status" value="1"/>
</dbReference>
<dbReference type="Pfam" id="PF05257">
    <property type="entry name" value="CHAP"/>
    <property type="match status" value="1"/>
</dbReference>
<gene>
    <name evidence="4" type="ordered locus">Achl_4426</name>
</gene>
<dbReference type="HOGENOM" id="CLU_430645_0_0_11"/>
<keyword evidence="4" id="KW-0614">Plasmid</keyword>
<dbReference type="AlphaFoldDB" id="B8HIY0"/>